<keyword evidence="1" id="KW-0175">Coiled coil</keyword>
<feature type="non-terminal residue" evidence="3">
    <location>
        <position position="123"/>
    </location>
</feature>
<dbReference type="STRING" id="135208.A0A4Y9ZI84"/>
<reference evidence="3 4" key="1">
    <citation type="submission" date="2019-02" db="EMBL/GenBank/DDBJ databases">
        <title>Genome sequencing of the rare red list fungi Hericium alpestre (H. flagellum).</title>
        <authorList>
            <person name="Buettner E."/>
            <person name="Kellner H."/>
        </authorList>
    </citation>
    <scope>NUCLEOTIDE SEQUENCE [LARGE SCALE GENOMIC DNA]</scope>
    <source>
        <strain evidence="3 4">DSM 108284</strain>
    </source>
</reference>
<sequence>MTLDVLSFIDAKGGNAEEIRESQRRRGHSVELVDEVIRMYGEWVKMDFEANRLSKESNAIQKQIGLKKKAKENADDLVAQKKALDAQVEAKRKETREYEIQMRQKASTIGNVVGKAVPISQTE</sequence>
<dbReference type="EMBL" id="SFCI01002130">
    <property type="protein sequence ID" value="TFY74362.1"/>
    <property type="molecule type" value="Genomic_DNA"/>
</dbReference>
<feature type="coiled-coil region" evidence="1">
    <location>
        <begin position="67"/>
        <end position="101"/>
    </location>
</feature>
<name>A0A4Y9ZI84_9AGAM</name>
<dbReference type="Proteomes" id="UP000298061">
    <property type="component" value="Unassembled WGS sequence"/>
</dbReference>
<dbReference type="Pfam" id="PF02403">
    <property type="entry name" value="Seryl_tRNA_N"/>
    <property type="match status" value="1"/>
</dbReference>
<evidence type="ECO:0000256" key="1">
    <source>
        <dbReference type="SAM" id="Coils"/>
    </source>
</evidence>
<dbReference type="OrthoDB" id="10264585at2759"/>
<protein>
    <recommendedName>
        <fullName evidence="2">Serine-tRNA synthetase type1 N-terminal domain-containing protein</fullName>
    </recommendedName>
</protein>
<dbReference type="UniPathway" id="UPA00906">
    <property type="reaction ID" value="UER00895"/>
</dbReference>
<proteinExistence type="predicted"/>
<gene>
    <name evidence="3" type="ORF">EWM64_g9650</name>
</gene>
<dbReference type="InterPro" id="IPR010978">
    <property type="entry name" value="tRNA-bd_arm"/>
</dbReference>
<dbReference type="GO" id="GO:0004828">
    <property type="term" value="F:serine-tRNA ligase activity"/>
    <property type="evidence" value="ECO:0007669"/>
    <property type="project" value="InterPro"/>
</dbReference>
<evidence type="ECO:0000259" key="2">
    <source>
        <dbReference type="Pfam" id="PF02403"/>
    </source>
</evidence>
<evidence type="ECO:0000313" key="4">
    <source>
        <dbReference type="Proteomes" id="UP000298061"/>
    </source>
</evidence>
<dbReference type="AlphaFoldDB" id="A0A4Y9ZI84"/>
<dbReference type="Gene3D" id="1.10.287.40">
    <property type="entry name" value="Serine-tRNA synthetase, tRNA binding domain"/>
    <property type="match status" value="1"/>
</dbReference>
<keyword evidence="4" id="KW-1185">Reference proteome</keyword>
<dbReference type="InterPro" id="IPR002317">
    <property type="entry name" value="Ser-tRNA-ligase_type_1"/>
</dbReference>
<dbReference type="SUPFAM" id="SSF46589">
    <property type="entry name" value="tRNA-binding arm"/>
    <property type="match status" value="1"/>
</dbReference>
<dbReference type="InterPro" id="IPR042103">
    <property type="entry name" value="SerRS_1_N_sf"/>
</dbReference>
<organism evidence="3 4">
    <name type="scientific">Hericium alpestre</name>
    <dbReference type="NCBI Taxonomy" id="135208"/>
    <lineage>
        <taxon>Eukaryota</taxon>
        <taxon>Fungi</taxon>
        <taxon>Dikarya</taxon>
        <taxon>Basidiomycota</taxon>
        <taxon>Agaricomycotina</taxon>
        <taxon>Agaricomycetes</taxon>
        <taxon>Russulales</taxon>
        <taxon>Hericiaceae</taxon>
        <taxon>Hericium</taxon>
    </lineage>
</organism>
<evidence type="ECO:0000313" key="3">
    <source>
        <dbReference type="EMBL" id="TFY74362.1"/>
    </source>
</evidence>
<comment type="caution">
    <text evidence="3">The sequence shown here is derived from an EMBL/GenBank/DDBJ whole genome shotgun (WGS) entry which is preliminary data.</text>
</comment>
<dbReference type="GO" id="GO:0006434">
    <property type="term" value="P:seryl-tRNA aminoacylation"/>
    <property type="evidence" value="ECO:0007669"/>
    <property type="project" value="InterPro"/>
</dbReference>
<dbReference type="InterPro" id="IPR015866">
    <property type="entry name" value="Ser-tRNA-synth_1_N"/>
</dbReference>
<accession>A0A4Y9ZI84</accession>
<dbReference type="PANTHER" id="PTHR11778">
    <property type="entry name" value="SERYL-TRNA SYNTHETASE"/>
    <property type="match status" value="1"/>
</dbReference>
<feature type="domain" description="Serine-tRNA synthetase type1 N-terminal" evidence="2">
    <location>
        <begin position="15"/>
        <end position="113"/>
    </location>
</feature>
<dbReference type="GO" id="GO:0005524">
    <property type="term" value="F:ATP binding"/>
    <property type="evidence" value="ECO:0007669"/>
    <property type="project" value="InterPro"/>
</dbReference>